<dbReference type="GO" id="GO:0005524">
    <property type="term" value="F:ATP binding"/>
    <property type="evidence" value="ECO:0007669"/>
    <property type="project" value="UniProtKB-UniRule"/>
</dbReference>
<evidence type="ECO:0000313" key="18">
    <source>
        <dbReference type="Proteomes" id="UP000048949"/>
    </source>
</evidence>
<dbReference type="SUPFAM" id="SSF52540">
    <property type="entry name" value="P-loop containing nucleoside triphosphate hydrolases"/>
    <property type="match status" value="1"/>
</dbReference>
<evidence type="ECO:0000256" key="16">
    <source>
        <dbReference type="PIRSR" id="PIRSR006135-2"/>
    </source>
</evidence>
<keyword evidence="18" id="KW-1185">Reference proteome</keyword>
<comment type="pathway">
    <text evidence="6 14">Cofactor biosynthesis; adenosylcobalamin biosynthesis; adenosylcobalamin from cob(II)yrinate a,c-diamide: step 5/7.</text>
</comment>
<dbReference type="OrthoDB" id="9788370at2"/>
<evidence type="ECO:0000256" key="13">
    <source>
        <dbReference type="ARBA" id="ARBA00023134"/>
    </source>
</evidence>
<evidence type="ECO:0000256" key="2">
    <source>
        <dbReference type="ARBA" id="ARBA00000711"/>
    </source>
</evidence>
<dbReference type="UniPathway" id="UPA00148">
    <property type="reaction ID" value="UER00236"/>
</dbReference>
<dbReference type="STRING" id="282199.GCA_001049735_02017"/>
<evidence type="ECO:0000256" key="4">
    <source>
        <dbReference type="ARBA" id="ARBA00003889"/>
    </source>
</evidence>
<comment type="function">
    <text evidence="4 14">Catalyzes ATP-dependent phosphorylation of adenosylcobinamide and addition of GMP to adenosylcobinamide phosphate.</text>
</comment>
<keyword evidence="13 14" id="KW-0342">GTP-binding</keyword>
<name>A0A0U1NMK8_9RHOB</name>
<accession>A0A0U1NMK8</accession>
<feature type="binding site" evidence="16">
    <location>
        <position position="88"/>
    </location>
    <ligand>
        <name>GTP</name>
        <dbReference type="ChEBI" id="CHEBI:37565"/>
    </ligand>
</feature>
<evidence type="ECO:0000256" key="6">
    <source>
        <dbReference type="ARBA" id="ARBA00005159"/>
    </source>
</evidence>
<feature type="binding site" evidence="16">
    <location>
        <begin position="56"/>
        <end position="59"/>
    </location>
    <ligand>
        <name>GTP</name>
        <dbReference type="ChEBI" id="CHEBI:37565"/>
    </ligand>
</feature>
<evidence type="ECO:0000256" key="8">
    <source>
        <dbReference type="ARBA" id="ARBA00022573"/>
    </source>
</evidence>
<evidence type="ECO:0000256" key="9">
    <source>
        <dbReference type="ARBA" id="ARBA00022679"/>
    </source>
</evidence>
<proteinExistence type="inferred from homology"/>
<dbReference type="PANTHER" id="PTHR34848:SF1">
    <property type="entry name" value="BIFUNCTIONAL ADENOSYLCOBALAMIN BIOSYNTHESIS PROTEIN COBU"/>
    <property type="match status" value="1"/>
</dbReference>
<evidence type="ECO:0000256" key="12">
    <source>
        <dbReference type="ARBA" id="ARBA00022840"/>
    </source>
</evidence>
<gene>
    <name evidence="17" type="primary">cobP</name>
    <name evidence="17" type="ORF">NIG5292_02018</name>
</gene>
<comment type="catalytic activity">
    <reaction evidence="2 14">
        <text>adenosylcob(III)inamide phosphate + GTP + H(+) = adenosylcob(III)inamide-GDP + diphosphate</text>
        <dbReference type="Rhea" id="RHEA:22712"/>
        <dbReference type="ChEBI" id="CHEBI:15378"/>
        <dbReference type="ChEBI" id="CHEBI:33019"/>
        <dbReference type="ChEBI" id="CHEBI:37565"/>
        <dbReference type="ChEBI" id="CHEBI:58502"/>
        <dbReference type="ChEBI" id="CHEBI:60487"/>
        <dbReference type="EC" id="2.7.7.62"/>
    </reaction>
</comment>
<dbReference type="GO" id="GO:0009236">
    <property type="term" value="P:cobalamin biosynthetic process"/>
    <property type="evidence" value="ECO:0007669"/>
    <property type="project" value="UniProtKB-UniRule"/>
</dbReference>
<evidence type="ECO:0000256" key="3">
    <source>
        <dbReference type="ARBA" id="ARBA00001522"/>
    </source>
</evidence>
<dbReference type="NCBIfam" id="NF004469">
    <property type="entry name" value="PRK05800.1"/>
    <property type="match status" value="1"/>
</dbReference>
<dbReference type="InterPro" id="IPR003203">
    <property type="entry name" value="CobU/CobP"/>
</dbReference>
<dbReference type="InterPro" id="IPR027417">
    <property type="entry name" value="P-loop_NTPase"/>
</dbReference>
<dbReference type="PANTHER" id="PTHR34848">
    <property type="match status" value="1"/>
</dbReference>
<protein>
    <recommendedName>
        <fullName evidence="14">Bifunctional adenosylcobalamin biosynthesis protein</fullName>
        <ecNumber evidence="14">2.7.1.156</ecNumber>
        <ecNumber evidence="14">2.7.7.62</ecNumber>
    </recommendedName>
</protein>
<sequence>MVQKNLSKITFVLGGAASGKSIFAETLCVNSGLTQIYLATSLIWDDEMRAKMEAHKIQRGLDWQTIEEPRDIAKALLAAPAGSVVLVDCLTMWLNNIMMDDDSPDSWRAPWAQVETVLADCAAHIVFVSNEVGQGIVPENALSRRFRNAQGKLNQAVAARADTVVNVIAGLPQILKGAL</sequence>
<dbReference type="AlphaFoldDB" id="A0A0U1NMK8"/>
<evidence type="ECO:0000256" key="11">
    <source>
        <dbReference type="ARBA" id="ARBA00022777"/>
    </source>
</evidence>
<dbReference type="PIRSF" id="PIRSF006135">
    <property type="entry name" value="CobU"/>
    <property type="match status" value="1"/>
</dbReference>
<evidence type="ECO:0000256" key="7">
    <source>
        <dbReference type="ARBA" id="ARBA00007490"/>
    </source>
</evidence>
<evidence type="ECO:0000256" key="14">
    <source>
        <dbReference type="PIRNR" id="PIRNR006135"/>
    </source>
</evidence>
<keyword evidence="8 14" id="KW-0169">Cobalamin biosynthesis</keyword>
<keyword evidence="12 14" id="KW-0067">ATP-binding</keyword>
<keyword evidence="11 14" id="KW-0418">Kinase</keyword>
<evidence type="ECO:0000256" key="1">
    <source>
        <dbReference type="ARBA" id="ARBA00000312"/>
    </source>
</evidence>
<dbReference type="EC" id="2.7.7.62" evidence="14"/>
<comment type="catalytic activity">
    <reaction evidence="3">
        <text>adenosylcob(III)inamide + GTP = adenosylcob(III)inamide phosphate + GDP + H(+)</text>
        <dbReference type="Rhea" id="RHEA:15765"/>
        <dbReference type="ChEBI" id="CHEBI:2480"/>
        <dbReference type="ChEBI" id="CHEBI:15378"/>
        <dbReference type="ChEBI" id="CHEBI:37565"/>
        <dbReference type="ChEBI" id="CHEBI:58189"/>
        <dbReference type="ChEBI" id="CHEBI:58502"/>
        <dbReference type="EC" id="2.7.1.156"/>
    </reaction>
</comment>
<evidence type="ECO:0000256" key="5">
    <source>
        <dbReference type="ARBA" id="ARBA00004692"/>
    </source>
</evidence>
<feature type="binding site" evidence="16">
    <location>
        <begin position="39"/>
        <end position="41"/>
    </location>
    <ligand>
        <name>GTP</name>
        <dbReference type="ChEBI" id="CHEBI:37565"/>
    </ligand>
</feature>
<dbReference type="CDD" id="cd00544">
    <property type="entry name" value="CobU"/>
    <property type="match status" value="1"/>
</dbReference>
<dbReference type="EC" id="2.7.1.156" evidence="14"/>
<dbReference type="GO" id="GO:0008820">
    <property type="term" value="F:cobinamide phosphate guanylyltransferase activity"/>
    <property type="evidence" value="ECO:0007669"/>
    <property type="project" value="UniProtKB-UniRule"/>
</dbReference>
<dbReference type="GO" id="GO:0043752">
    <property type="term" value="F:adenosylcobinamide kinase activity"/>
    <property type="evidence" value="ECO:0007669"/>
    <property type="project" value="UniProtKB-EC"/>
</dbReference>
<dbReference type="RefSeq" id="WP_048599384.1">
    <property type="nucleotide sequence ID" value="NZ_CBFHGK010000004.1"/>
</dbReference>
<comment type="similarity">
    <text evidence="7 14">Belongs to the CobU/CobP family.</text>
</comment>
<keyword evidence="9 14" id="KW-0808">Transferase</keyword>
<dbReference type="Pfam" id="PF02283">
    <property type="entry name" value="CobU"/>
    <property type="match status" value="1"/>
</dbReference>
<dbReference type="Gene3D" id="3.40.50.300">
    <property type="entry name" value="P-loop containing nucleotide triphosphate hydrolases"/>
    <property type="match status" value="1"/>
</dbReference>
<comment type="pathway">
    <text evidence="5 14">Cofactor biosynthesis; adenosylcobalamin biosynthesis; adenosylcobalamin from cob(II)yrinate a,c-diamide: step 6/7.</text>
</comment>
<feature type="binding site" evidence="16">
    <location>
        <position position="67"/>
    </location>
    <ligand>
        <name>GTP</name>
        <dbReference type="ChEBI" id="CHEBI:37565"/>
    </ligand>
</feature>
<evidence type="ECO:0000313" key="17">
    <source>
        <dbReference type="EMBL" id="CRK75961.1"/>
    </source>
</evidence>
<comment type="catalytic activity">
    <reaction evidence="1 14">
        <text>adenosylcob(III)inamide + ATP = adenosylcob(III)inamide phosphate + ADP + H(+)</text>
        <dbReference type="Rhea" id="RHEA:15769"/>
        <dbReference type="ChEBI" id="CHEBI:2480"/>
        <dbReference type="ChEBI" id="CHEBI:15378"/>
        <dbReference type="ChEBI" id="CHEBI:30616"/>
        <dbReference type="ChEBI" id="CHEBI:58502"/>
        <dbReference type="ChEBI" id="CHEBI:456216"/>
        <dbReference type="EC" id="2.7.1.156"/>
    </reaction>
</comment>
<feature type="active site" description="GMP-histidine intermediate" evidence="15">
    <location>
        <position position="55"/>
    </location>
</feature>
<evidence type="ECO:0000256" key="10">
    <source>
        <dbReference type="ARBA" id="ARBA00022741"/>
    </source>
</evidence>
<feature type="binding site" evidence="16">
    <location>
        <begin position="14"/>
        <end position="21"/>
    </location>
    <ligand>
        <name>GTP</name>
        <dbReference type="ChEBI" id="CHEBI:37565"/>
    </ligand>
</feature>
<dbReference type="Proteomes" id="UP000048949">
    <property type="component" value="Unassembled WGS sequence"/>
</dbReference>
<evidence type="ECO:0000256" key="15">
    <source>
        <dbReference type="PIRSR" id="PIRSR006135-1"/>
    </source>
</evidence>
<keyword evidence="10 14" id="KW-0547">Nucleotide-binding</keyword>
<dbReference type="EMBL" id="CVQV01000011">
    <property type="protein sequence ID" value="CRK75961.1"/>
    <property type="molecule type" value="Genomic_DNA"/>
</dbReference>
<dbReference type="GO" id="GO:0005525">
    <property type="term" value="F:GTP binding"/>
    <property type="evidence" value="ECO:0007669"/>
    <property type="project" value="UniProtKB-UniRule"/>
</dbReference>
<reference evidence="17 18" key="1">
    <citation type="submission" date="2015-04" db="EMBL/GenBank/DDBJ databases">
        <authorList>
            <person name="Syromyatnikov M.Y."/>
            <person name="Popov V.N."/>
        </authorList>
    </citation>
    <scope>NUCLEOTIDE SEQUENCE [LARGE SCALE GENOMIC DNA]</scope>
    <source>
        <strain evidence="17 18">CECT 5292</strain>
    </source>
</reference>
<organism evidence="17 18">
    <name type="scientific">Nereida ignava</name>
    <dbReference type="NCBI Taxonomy" id="282199"/>
    <lineage>
        <taxon>Bacteria</taxon>
        <taxon>Pseudomonadati</taxon>
        <taxon>Pseudomonadota</taxon>
        <taxon>Alphaproteobacteria</taxon>
        <taxon>Rhodobacterales</taxon>
        <taxon>Roseobacteraceae</taxon>
        <taxon>Nereida</taxon>
    </lineage>
</organism>